<dbReference type="PANTHER" id="PTHR43072">
    <property type="entry name" value="N-ACETYLTRANSFERASE"/>
    <property type="match status" value="1"/>
</dbReference>
<feature type="domain" description="N-acetyltransferase" evidence="1">
    <location>
        <begin position="3"/>
        <end position="166"/>
    </location>
</feature>
<dbReference type="EMBL" id="CP032509">
    <property type="protein sequence ID" value="AZN70396.1"/>
    <property type="molecule type" value="Genomic_DNA"/>
</dbReference>
<dbReference type="Proteomes" id="UP000268192">
    <property type="component" value="Chromosome"/>
</dbReference>
<evidence type="ECO:0000259" key="1">
    <source>
        <dbReference type="PROSITE" id="PS51186"/>
    </source>
</evidence>
<proteinExistence type="predicted"/>
<name>A0A3Q8XLM1_9HYPH</name>
<dbReference type="AlphaFoldDB" id="A0A3Q8XLM1"/>
<keyword evidence="2" id="KW-0808">Transferase</keyword>
<evidence type="ECO:0000313" key="2">
    <source>
        <dbReference type="EMBL" id="AZN70396.1"/>
    </source>
</evidence>
<organism evidence="2 3">
    <name type="scientific">Georhizobium profundi</name>
    <dbReference type="NCBI Taxonomy" id="2341112"/>
    <lineage>
        <taxon>Bacteria</taxon>
        <taxon>Pseudomonadati</taxon>
        <taxon>Pseudomonadota</taxon>
        <taxon>Alphaproteobacteria</taxon>
        <taxon>Hyphomicrobiales</taxon>
        <taxon>Rhizobiaceae</taxon>
        <taxon>Georhizobium</taxon>
    </lineage>
</organism>
<dbReference type="SUPFAM" id="SSF55729">
    <property type="entry name" value="Acyl-CoA N-acyltransferases (Nat)"/>
    <property type="match status" value="1"/>
</dbReference>
<dbReference type="PANTHER" id="PTHR43072:SF8">
    <property type="entry name" value="ACYLTRANSFERASE FABY-RELATED"/>
    <property type="match status" value="1"/>
</dbReference>
<protein>
    <submittedName>
        <fullName evidence="2">N-acetyltransferase</fullName>
    </submittedName>
</protein>
<dbReference type="CDD" id="cd04301">
    <property type="entry name" value="NAT_SF"/>
    <property type="match status" value="1"/>
</dbReference>
<dbReference type="Gene3D" id="3.40.630.30">
    <property type="match status" value="1"/>
</dbReference>
<dbReference type="InterPro" id="IPR016181">
    <property type="entry name" value="Acyl_CoA_acyltransferase"/>
</dbReference>
<dbReference type="KEGG" id="abaw:D5400_03080"/>
<reference evidence="2 3" key="1">
    <citation type="submission" date="2018-09" db="EMBL/GenBank/DDBJ databases">
        <title>Marinorhizobium profundi gen. nov., sp. nov., isolated from a deep-sea sediment sample from the New Britain Trench and proposal of Marinorhizobiaceae fam. nov. in the order Rhizobiales of the class Alphaproteobacteria.</title>
        <authorList>
            <person name="Cao J."/>
        </authorList>
    </citation>
    <scope>NUCLEOTIDE SEQUENCE [LARGE SCALE GENOMIC DNA]</scope>
    <source>
        <strain evidence="2 3">WS11</strain>
    </source>
</reference>
<dbReference type="RefSeq" id="WP_126007551.1">
    <property type="nucleotide sequence ID" value="NZ_CP032509.1"/>
</dbReference>
<accession>A0A3Q8XLM1</accession>
<dbReference type="Pfam" id="PF13420">
    <property type="entry name" value="Acetyltransf_4"/>
    <property type="match status" value="1"/>
</dbReference>
<gene>
    <name evidence="2" type="ORF">D5400_03080</name>
</gene>
<dbReference type="InterPro" id="IPR000182">
    <property type="entry name" value="GNAT_dom"/>
</dbReference>
<dbReference type="PROSITE" id="PS51186">
    <property type="entry name" value="GNAT"/>
    <property type="match status" value="1"/>
</dbReference>
<sequence length="189" mass="20158">MSFSIRPATSADLDAITAIYRENVQNGTATYELDAPDRTEMERRFSTITGKGYPYLAAEGADGALIGYAYASAFRDRPAYSWLVEDSIYLAPEARGQGLGKALLADLLSRTEALGFRQMVAVIGGAHPASVAVHRACGFDLIGTMPGTGFKFGRWLDTVIMQKALGAGNETPADLTRYPGTLANGIAGR</sequence>
<dbReference type="GO" id="GO:0016747">
    <property type="term" value="F:acyltransferase activity, transferring groups other than amino-acyl groups"/>
    <property type="evidence" value="ECO:0007669"/>
    <property type="project" value="InterPro"/>
</dbReference>
<evidence type="ECO:0000313" key="3">
    <source>
        <dbReference type="Proteomes" id="UP000268192"/>
    </source>
</evidence>
<keyword evidence="3" id="KW-1185">Reference proteome</keyword>
<dbReference type="OrthoDB" id="5459937at2"/>